<keyword evidence="2" id="KW-1185">Reference proteome</keyword>
<proteinExistence type="predicted"/>
<reference evidence="1 2" key="1">
    <citation type="journal article" date="2019" name="Nat. Ecol. Evol.">
        <title>Megaphylogeny resolves global patterns of mushroom evolution.</title>
        <authorList>
            <person name="Varga T."/>
            <person name="Krizsan K."/>
            <person name="Foldi C."/>
            <person name="Dima B."/>
            <person name="Sanchez-Garcia M."/>
            <person name="Sanchez-Ramirez S."/>
            <person name="Szollosi G.J."/>
            <person name="Szarkandi J.G."/>
            <person name="Papp V."/>
            <person name="Albert L."/>
            <person name="Andreopoulos W."/>
            <person name="Angelini C."/>
            <person name="Antonin V."/>
            <person name="Barry K.W."/>
            <person name="Bougher N.L."/>
            <person name="Buchanan P."/>
            <person name="Buyck B."/>
            <person name="Bense V."/>
            <person name="Catcheside P."/>
            <person name="Chovatia M."/>
            <person name="Cooper J."/>
            <person name="Damon W."/>
            <person name="Desjardin D."/>
            <person name="Finy P."/>
            <person name="Geml J."/>
            <person name="Haridas S."/>
            <person name="Hughes K."/>
            <person name="Justo A."/>
            <person name="Karasinski D."/>
            <person name="Kautmanova I."/>
            <person name="Kiss B."/>
            <person name="Kocsube S."/>
            <person name="Kotiranta H."/>
            <person name="LaButti K.M."/>
            <person name="Lechner B.E."/>
            <person name="Liimatainen K."/>
            <person name="Lipzen A."/>
            <person name="Lukacs Z."/>
            <person name="Mihaltcheva S."/>
            <person name="Morgado L.N."/>
            <person name="Niskanen T."/>
            <person name="Noordeloos M.E."/>
            <person name="Ohm R.A."/>
            <person name="Ortiz-Santana B."/>
            <person name="Ovrebo C."/>
            <person name="Racz N."/>
            <person name="Riley R."/>
            <person name="Savchenko A."/>
            <person name="Shiryaev A."/>
            <person name="Soop K."/>
            <person name="Spirin V."/>
            <person name="Szebenyi C."/>
            <person name="Tomsovsky M."/>
            <person name="Tulloss R.E."/>
            <person name="Uehling J."/>
            <person name="Grigoriev I.V."/>
            <person name="Vagvolgyi C."/>
            <person name="Papp T."/>
            <person name="Martin F.M."/>
            <person name="Miettinen O."/>
            <person name="Hibbett D.S."/>
            <person name="Nagy L.G."/>
        </authorList>
    </citation>
    <scope>NUCLEOTIDE SEQUENCE [LARGE SCALE GENOMIC DNA]</scope>
    <source>
        <strain evidence="1 2">CBS 166.37</strain>
    </source>
</reference>
<dbReference type="EMBL" id="ML213604">
    <property type="protein sequence ID" value="TFK38066.1"/>
    <property type="molecule type" value="Genomic_DNA"/>
</dbReference>
<dbReference type="Proteomes" id="UP000308652">
    <property type="component" value="Unassembled WGS sequence"/>
</dbReference>
<evidence type="ECO:0000313" key="2">
    <source>
        <dbReference type="Proteomes" id="UP000308652"/>
    </source>
</evidence>
<dbReference type="AlphaFoldDB" id="A0A5C3M169"/>
<gene>
    <name evidence="1" type="ORF">BDQ12DRAFT_683905</name>
</gene>
<evidence type="ECO:0000313" key="1">
    <source>
        <dbReference type="EMBL" id="TFK38066.1"/>
    </source>
</evidence>
<dbReference type="OrthoDB" id="541276at2759"/>
<sequence>MSATTLRASCFSVIFLRFSTKLIQSTTDVAVLAINDFIKHLRIPITMVMAVMSTTESSLGHEPITFSKIY</sequence>
<name>A0A5C3M169_9AGAR</name>
<organism evidence="1 2">
    <name type="scientific">Crucibulum laeve</name>
    <dbReference type="NCBI Taxonomy" id="68775"/>
    <lineage>
        <taxon>Eukaryota</taxon>
        <taxon>Fungi</taxon>
        <taxon>Dikarya</taxon>
        <taxon>Basidiomycota</taxon>
        <taxon>Agaricomycotina</taxon>
        <taxon>Agaricomycetes</taxon>
        <taxon>Agaricomycetidae</taxon>
        <taxon>Agaricales</taxon>
        <taxon>Agaricineae</taxon>
        <taxon>Nidulariaceae</taxon>
        <taxon>Crucibulum</taxon>
    </lineage>
</organism>
<accession>A0A5C3M169</accession>
<protein>
    <submittedName>
        <fullName evidence="1">Uncharacterized protein</fullName>
    </submittedName>
</protein>